<evidence type="ECO:0000256" key="3">
    <source>
        <dbReference type="ARBA" id="ARBA00022989"/>
    </source>
</evidence>
<feature type="transmembrane region" description="Helical" evidence="6">
    <location>
        <begin position="59"/>
        <end position="76"/>
    </location>
</feature>
<dbReference type="SMART" id="SM00724">
    <property type="entry name" value="TLC"/>
    <property type="match status" value="1"/>
</dbReference>
<protein>
    <submittedName>
        <fullName evidence="8">Sphingosine N-acyltransferase lag1</fullName>
    </submittedName>
</protein>
<dbReference type="Pfam" id="PF03798">
    <property type="entry name" value="TRAM_LAG1_CLN8"/>
    <property type="match status" value="1"/>
</dbReference>
<comment type="caution">
    <text evidence="8">The sequence shown here is derived from an EMBL/GenBank/DDBJ whole genome shotgun (WGS) entry which is preliminary data.</text>
</comment>
<dbReference type="PIRSF" id="PIRSF005225">
    <property type="entry name" value="LAG1_LAC1"/>
    <property type="match status" value="1"/>
</dbReference>
<keyword evidence="2 5" id="KW-0812">Transmembrane</keyword>
<name>A0ABR2J2A6_9EUKA</name>
<evidence type="ECO:0000259" key="7">
    <source>
        <dbReference type="PROSITE" id="PS50922"/>
    </source>
</evidence>
<evidence type="ECO:0000256" key="5">
    <source>
        <dbReference type="PROSITE-ProRule" id="PRU00205"/>
    </source>
</evidence>
<dbReference type="Proteomes" id="UP001470230">
    <property type="component" value="Unassembled WGS sequence"/>
</dbReference>
<evidence type="ECO:0000313" key="8">
    <source>
        <dbReference type="EMBL" id="KAK8871694.1"/>
    </source>
</evidence>
<accession>A0ABR2J2A6</accession>
<evidence type="ECO:0000256" key="1">
    <source>
        <dbReference type="ARBA" id="ARBA00004141"/>
    </source>
</evidence>
<evidence type="ECO:0000256" key="2">
    <source>
        <dbReference type="ARBA" id="ARBA00022692"/>
    </source>
</evidence>
<keyword evidence="3 6" id="KW-1133">Transmembrane helix</keyword>
<keyword evidence="9" id="KW-1185">Reference proteome</keyword>
<dbReference type="InterPro" id="IPR006634">
    <property type="entry name" value="TLC-dom"/>
</dbReference>
<dbReference type="PANTHER" id="PTHR12560">
    <property type="entry name" value="LONGEVITY ASSURANCE FACTOR 1 LAG1"/>
    <property type="match status" value="1"/>
</dbReference>
<proteinExistence type="predicted"/>
<dbReference type="PANTHER" id="PTHR12560:SF0">
    <property type="entry name" value="LD18904P"/>
    <property type="match status" value="1"/>
</dbReference>
<gene>
    <name evidence="8" type="ORF">M9Y10_007433</name>
</gene>
<dbReference type="EMBL" id="JAPFFF010000013">
    <property type="protein sequence ID" value="KAK8871694.1"/>
    <property type="molecule type" value="Genomic_DNA"/>
</dbReference>
<sequence length="278" mass="32381">MIFNQLSSLTTISIEDLKIFPFTVLIYSIYRFIVTSFILKKLSNYVPEKNRHKFIHRGFDCSHYIISSIIGTLAFLQRPYFHCPFYYLDCGKYSECTGEKLICSNLEKIYFILFASYYMSDILYIKTNNQIGIMIFHHFVTIGMIFCCVIVARPVLGLSVMLLHDYGDSFLYLGKVTNYLGLKSQADFLMVSFAISFFYLRIFGCATIIKLIFTEQLEQPHHKGLYLFARILFCGLYCCHIVWGYEIISSVIKILHGKEIIRDTRSNDGDKKENIKDE</sequence>
<evidence type="ECO:0000256" key="4">
    <source>
        <dbReference type="ARBA" id="ARBA00023136"/>
    </source>
</evidence>
<organism evidence="8 9">
    <name type="scientific">Tritrichomonas musculus</name>
    <dbReference type="NCBI Taxonomy" id="1915356"/>
    <lineage>
        <taxon>Eukaryota</taxon>
        <taxon>Metamonada</taxon>
        <taxon>Parabasalia</taxon>
        <taxon>Tritrichomonadida</taxon>
        <taxon>Tritrichomonadidae</taxon>
        <taxon>Tritrichomonas</taxon>
    </lineage>
</organism>
<reference evidence="8 9" key="1">
    <citation type="submission" date="2024-04" db="EMBL/GenBank/DDBJ databases">
        <title>Tritrichomonas musculus Genome.</title>
        <authorList>
            <person name="Alves-Ferreira E."/>
            <person name="Grigg M."/>
            <person name="Lorenzi H."/>
            <person name="Galac M."/>
        </authorList>
    </citation>
    <scope>NUCLEOTIDE SEQUENCE [LARGE SCALE GENOMIC DNA]</scope>
    <source>
        <strain evidence="8 9">EAF2021</strain>
    </source>
</reference>
<feature type="domain" description="TLC" evidence="7">
    <location>
        <begin position="49"/>
        <end position="256"/>
    </location>
</feature>
<comment type="subcellular location">
    <subcellularLocation>
        <location evidence="1">Membrane</location>
        <topology evidence="1">Multi-pass membrane protein</topology>
    </subcellularLocation>
</comment>
<evidence type="ECO:0000256" key="6">
    <source>
        <dbReference type="SAM" id="Phobius"/>
    </source>
</evidence>
<dbReference type="InterPro" id="IPR016439">
    <property type="entry name" value="Lag1/Lac1-like"/>
</dbReference>
<feature type="transmembrane region" description="Helical" evidence="6">
    <location>
        <begin position="139"/>
        <end position="163"/>
    </location>
</feature>
<dbReference type="PROSITE" id="PS50922">
    <property type="entry name" value="TLC"/>
    <property type="match status" value="1"/>
</dbReference>
<evidence type="ECO:0000313" key="9">
    <source>
        <dbReference type="Proteomes" id="UP001470230"/>
    </source>
</evidence>
<keyword evidence="4 5" id="KW-0472">Membrane</keyword>
<feature type="transmembrane region" description="Helical" evidence="6">
    <location>
        <begin position="188"/>
        <end position="213"/>
    </location>
</feature>
<feature type="transmembrane region" description="Helical" evidence="6">
    <location>
        <begin position="20"/>
        <end position="39"/>
    </location>
</feature>
<feature type="transmembrane region" description="Helical" evidence="6">
    <location>
        <begin position="225"/>
        <end position="245"/>
    </location>
</feature>